<dbReference type="PROSITE" id="PS51194">
    <property type="entry name" value="HELICASE_CTER"/>
    <property type="match status" value="1"/>
</dbReference>
<dbReference type="SMART" id="SM00490">
    <property type="entry name" value="HELICc"/>
    <property type="match status" value="1"/>
</dbReference>
<feature type="region of interest" description="Disordered" evidence="3">
    <location>
        <begin position="114"/>
        <end position="139"/>
    </location>
</feature>
<keyword evidence="2" id="KW-0479">Metal-binding</keyword>
<organism evidence="7 8">
    <name type="scientific">Dermatophilus congolensis</name>
    <dbReference type="NCBI Taxonomy" id="1863"/>
    <lineage>
        <taxon>Bacteria</taxon>
        <taxon>Bacillati</taxon>
        <taxon>Actinomycetota</taxon>
        <taxon>Actinomycetes</taxon>
        <taxon>Micrococcales</taxon>
        <taxon>Dermatophilaceae</taxon>
        <taxon>Dermatophilus</taxon>
    </lineage>
</organism>
<dbReference type="InterPro" id="IPR001650">
    <property type="entry name" value="Helicase_C-like"/>
</dbReference>
<dbReference type="Pfam" id="PF00176">
    <property type="entry name" value="SNF2-rel_dom"/>
    <property type="match status" value="1"/>
</dbReference>
<feature type="domain" description="SWIM-type" evidence="4">
    <location>
        <begin position="72"/>
        <end position="110"/>
    </location>
</feature>
<keyword evidence="1" id="KW-0378">Hydrolase</keyword>
<dbReference type="InterPro" id="IPR014001">
    <property type="entry name" value="Helicase_ATP-bd"/>
</dbReference>
<feature type="domain" description="Helicase C-terminal" evidence="6">
    <location>
        <begin position="970"/>
        <end position="1130"/>
    </location>
</feature>
<dbReference type="Gene3D" id="3.40.50.300">
    <property type="entry name" value="P-loop containing nucleotide triphosphate hydrolases"/>
    <property type="match status" value="1"/>
</dbReference>
<dbReference type="Gene3D" id="3.40.50.10810">
    <property type="entry name" value="Tandem AAA-ATPase domain"/>
    <property type="match status" value="1"/>
</dbReference>
<dbReference type="CDD" id="cd18793">
    <property type="entry name" value="SF2_C_SNF"/>
    <property type="match status" value="1"/>
</dbReference>
<dbReference type="PANTHER" id="PTHR10799">
    <property type="entry name" value="SNF2/RAD54 HELICASE FAMILY"/>
    <property type="match status" value="1"/>
</dbReference>
<dbReference type="InterPro" id="IPR038718">
    <property type="entry name" value="SNF2-like_sf"/>
</dbReference>
<dbReference type="EMBL" id="LT906453">
    <property type="protein sequence ID" value="SNV17969.1"/>
    <property type="molecule type" value="Genomic_DNA"/>
</dbReference>
<evidence type="ECO:0000259" key="6">
    <source>
        <dbReference type="PROSITE" id="PS51194"/>
    </source>
</evidence>
<keyword evidence="2" id="KW-0863">Zinc-finger</keyword>
<dbReference type="GO" id="GO:0008270">
    <property type="term" value="F:zinc ion binding"/>
    <property type="evidence" value="ECO:0007669"/>
    <property type="project" value="UniProtKB-KW"/>
</dbReference>
<sequence length="1131" mass="126521">MATRRNHHPHTFDRTDLQWLDHWDDTHLRNRYGTTTLQRAHSYAHLNKVTDLWTDGHTTIGALVTGNRPEPYETHIRHHTHDTTTWLTCTCTCPLRKDCKHTLATIITARNTRTRPGNENINLGRTTTPTPPEPPHTTTPEWEQLLHPLTTTHHTPTPTNHTPAALRFTQARPTYKRFGATTPTTTPDITIRPMKKGPSGRWVKTGITWENLDNHRNTLIPAHYNALMAIRRLRLTNRYSYQNIPDELPLATLSENIWPALTAATNAGINLIGHDLPTPHILTTPATVHMHATPAQPTTPTDILLNLRIHHHELNLNENLPGALTTPTPPTTYPWLIGTSPHGMALWADTQLLLAPLTTQLTPTIGQLATGPLPIRIPATDIPRFTTHFLPALRQHITLTTDTTINLPHNEHPTLHIHARFTTNHRVTLTTTITYGNTPATTYPHRDTTAEQHLINTIPTTKTPPGFITNTAGHPTITPTQSYSGTDLITVATQLLPTLTTLPNIHITTEGNPPEYHPNPTTPTIEFRIDDHLGTTTNPTRGAQRLKHTDWFNLGITVRVENHTITFTELFRALATGETHMMLPNGAWFPLDLPELTQLRTLIDESRHLIDPGRTTLHITPAHIGLYEHLTALGIITHEATTWRERINTLTTTQPTPPLPATLHANLRPYQIHGYTWMRRLWNAKLGGILADDMGLGKTLQVLAVAAAAHDNGELDHNPLLVIAPTSVVNTWVHEATTFTPDLRITTLTSTTGKSKHTITDRIAGAHLVITTYTIARIDDKEFAQIPWSGMILDEAHIAKNHQSKTYSALRHIKAPIRFAITGTPVENSLMDLWALLSITSPGLLPDPATFTDTYRRPIEEGTDPTRAEHLLKRIGPMLLRRTKEDVAADLPPKQEQTVRVALAPAHRRAYDTRLARERRRVLKLSEDLARNKVAIFSSLTMLRQLALAPALVAPEDPAMTSISSTKIDVLVDLLREVIDGGHRALVFSQFTRYLHMVQTRLREEKITTTYLDGATRNRAAVIEEFREGDAPVFLISLKAGGVGLTLTEADYVFLMDPWWNPAAEQQAIDRTHRIGQHRQVMVYRLVATDTIEDKVIALGEHKRHIADTILNDPASLGGALTAEDLRNLLD</sequence>
<dbReference type="KEGG" id="dco:SAMEA4475696_0336"/>
<dbReference type="InterPro" id="IPR027417">
    <property type="entry name" value="P-loop_NTPase"/>
</dbReference>
<protein>
    <submittedName>
        <fullName evidence="7">N-formylmethionyl-tRNA deformylase</fullName>
    </submittedName>
</protein>
<keyword evidence="2" id="KW-0862">Zinc</keyword>
<evidence type="ECO:0000256" key="2">
    <source>
        <dbReference type="PROSITE-ProRule" id="PRU00325"/>
    </source>
</evidence>
<gene>
    <name evidence="7" type="ORF">SAMEA4475696_00336</name>
</gene>
<feature type="compositionally biased region" description="Low complexity" evidence="3">
    <location>
        <begin position="181"/>
        <end position="191"/>
    </location>
</feature>
<reference evidence="7 8" key="1">
    <citation type="submission" date="2017-06" db="EMBL/GenBank/DDBJ databases">
        <authorList>
            <consortium name="Pathogen Informatics"/>
        </authorList>
    </citation>
    <scope>NUCLEOTIDE SEQUENCE [LARGE SCALE GENOMIC DNA]</scope>
    <source>
        <strain evidence="7 8">NCTC13039</strain>
    </source>
</reference>
<dbReference type="InterPro" id="IPR000330">
    <property type="entry name" value="SNF2_N"/>
</dbReference>
<dbReference type="Proteomes" id="UP000242637">
    <property type="component" value="Chromosome 1"/>
</dbReference>
<dbReference type="PROSITE" id="PS51192">
    <property type="entry name" value="HELICASE_ATP_BIND_1"/>
    <property type="match status" value="1"/>
</dbReference>
<dbReference type="OrthoDB" id="9760715at2"/>
<dbReference type="Pfam" id="PF00271">
    <property type="entry name" value="Helicase_C"/>
    <property type="match status" value="1"/>
</dbReference>
<evidence type="ECO:0000313" key="7">
    <source>
        <dbReference type="EMBL" id="SNV17969.1"/>
    </source>
</evidence>
<evidence type="ECO:0000259" key="5">
    <source>
        <dbReference type="PROSITE" id="PS51192"/>
    </source>
</evidence>
<keyword evidence="8" id="KW-1185">Reference proteome</keyword>
<dbReference type="PROSITE" id="PS50966">
    <property type="entry name" value="ZF_SWIM"/>
    <property type="match status" value="1"/>
</dbReference>
<dbReference type="InterPro" id="IPR049730">
    <property type="entry name" value="SNF2/RAD54-like_C"/>
</dbReference>
<evidence type="ECO:0000256" key="1">
    <source>
        <dbReference type="ARBA" id="ARBA00022801"/>
    </source>
</evidence>
<dbReference type="GeneID" id="77100380"/>
<feature type="region of interest" description="Disordered" evidence="3">
    <location>
        <begin position="177"/>
        <end position="197"/>
    </location>
</feature>
<feature type="domain" description="Helicase ATP-binding" evidence="5">
    <location>
        <begin position="679"/>
        <end position="843"/>
    </location>
</feature>
<accession>A0A239V7P9</accession>
<evidence type="ECO:0000256" key="3">
    <source>
        <dbReference type="SAM" id="MobiDB-lite"/>
    </source>
</evidence>
<proteinExistence type="predicted"/>
<dbReference type="InterPro" id="IPR007527">
    <property type="entry name" value="Znf_SWIM"/>
</dbReference>
<dbReference type="STRING" id="1121387.GCA_000429885_01379"/>
<dbReference type="AlphaFoldDB" id="A0A239V7P9"/>
<dbReference type="RefSeq" id="WP_051277547.1">
    <property type="nucleotide sequence ID" value="NZ_LT906453.1"/>
</dbReference>
<dbReference type="GO" id="GO:0005524">
    <property type="term" value="F:ATP binding"/>
    <property type="evidence" value="ECO:0007669"/>
    <property type="project" value="InterPro"/>
</dbReference>
<dbReference type="SMART" id="SM00487">
    <property type="entry name" value="DEXDc"/>
    <property type="match status" value="1"/>
</dbReference>
<evidence type="ECO:0000313" key="8">
    <source>
        <dbReference type="Proteomes" id="UP000242637"/>
    </source>
</evidence>
<evidence type="ECO:0000259" key="4">
    <source>
        <dbReference type="PROSITE" id="PS50966"/>
    </source>
</evidence>
<dbReference type="GO" id="GO:0016787">
    <property type="term" value="F:hydrolase activity"/>
    <property type="evidence" value="ECO:0007669"/>
    <property type="project" value="UniProtKB-KW"/>
</dbReference>
<name>A0A239V7P9_9MICO</name>
<dbReference type="SUPFAM" id="SSF52540">
    <property type="entry name" value="P-loop containing nucleoside triphosphate hydrolases"/>
    <property type="match status" value="2"/>
</dbReference>